<accession>A0A6J5NN54</accession>
<reference evidence="1" key="1">
    <citation type="submission" date="2020-04" db="EMBL/GenBank/DDBJ databases">
        <authorList>
            <person name="Chiriac C."/>
            <person name="Salcher M."/>
            <person name="Ghai R."/>
            <person name="Kavagutti S V."/>
        </authorList>
    </citation>
    <scope>NUCLEOTIDE SEQUENCE</scope>
</reference>
<dbReference type="EMBL" id="LR796670">
    <property type="protein sequence ID" value="CAB4158841.1"/>
    <property type="molecule type" value="Genomic_DNA"/>
</dbReference>
<gene>
    <name evidence="1" type="ORF">UFOVP699_36</name>
</gene>
<evidence type="ECO:0000313" key="1">
    <source>
        <dbReference type="EMBL" id="CAB4158841.1"/>
    </source>
</evidence>
<proteinExistence type="predicted"/>
<sequence>MILNDFNQFVNEAAEANACPRAAKDLKLNTKNRNRAIKAEHIEYGPLNLSDEGYWEHIAEHWKTTAEVAKKSTCGNCAAFDISPRMKKCMPGKLEDKDGMLGYCWMHDFKCHSARTCYTWAAGGPIKKDSTSLSWQKKK</sequence>
<name>A0A6J5NN54_9CAUD</name>
<organism evidence="1">
    <name type="scientific">uncultured Caudovirales phage</name>
    <dbReference type="NCBI Taxonomy" id="2100421"/>
    <lineage>
        <taxon>Viruses</taxon>
        <taxon>Duplodnaviria</taxon>
        <taxon>Heunggongvirae</taxon>
        <taxon>Uroviricota</taxon>
        <taxon>Caudoviricetes</taxon>
        <taxon>Peduoviridae</taxon>
        <taxon>Maltschvirus</taxon>
        <taxon>Maltschvirus maltsch</taxon>
    </lineage>
</organism>
<protein>
    <submittedName>
        <fullName evidence="1">Uncharacterized protein</fullName>
    </submittedName>
</protein>